<dbReference type="Pfam" id="PF11346">
    <property type="entry name" value="DUF3149"/>
    <property type="match status" value="1"/>
</dbReference>
<dbReference type="RefSeq" id="WP_233394924.1">
    <property type="nucleotide sequence ID" value="NZ_JAJTWT010000016.1"/>
</dbReference>
<organism evidence="2 3">
    <name type="scientific">Pelomonas caseinilytica</name>
    <dbReference type="NCBI Taxonomy" id="2906763"/>
    <lineage>
        <taxon>Bacteria</taxon>
        <taxon>Pseudomonadati</taxon>
        <taxon>Pseudomonadota</taxon>
        <taxon>Betaproteobacteria</taxon>
        <taxon>Burkholderiales</taxon>
        <taxon>Sphaerotilaceae</taxon>
        <taxon>Roseateles</taxon>
    </lineage>
</organism>
<protein>
    <submittedName>
        <fullName evidence="2">DUF3149 domain-containing protein</fullName>
    </submittedName>
</protein>
<keyword evidence="1" id="KW-0472">Membrane</keyword>
<evidence type="ECO:0000313" key="2">
    <source>
        <dbReference type="EMBL" id="MCE4540411.1"/>
    </source>
</evidence>
<dbReference type="Proteomes" id="UP001201463">
    <property type="component" value="Unassembled WGS sequence"/>
</dbReference>
<sequence length="49" mass="5697">MTAFKELFSSDAGLLSLAVIAFTLSMGGFFIRYFLRHMHEDEKRERGLR</sequence>
<evidence type="ECO:0000313" key="3">
    <source>
        <dbReference type="Proteomes" id="UP001201463"/>
    </source>
</evidence>
<keyword evidence="1" id="KW-0812">Transmembrane</keyword>
<name>A0ABS8XPB2_9BURK</name>
<feature type="transmembrane region" description="Helical" evidence="1">
    <location>
        <begin position="12"/>
        <end position="35"/>
    </location>
</feature>
<proteinExistence type="predicted"/>
<accession>A0ABS8XPB2</accession>
<dbReference type="InterPro" id="IPR021494">
    <property type="entry name" value="DUF3149"/>
</dbReference>
<gene>
    <name evidence="2" type="ORF">LXT12_24480</name>
</gene>
<keyword evidence="3" id="KW-1185">Reference proteome</keyword>
<dbReference type="EMBL" id="JAJTWT010000016">
    <property type="protein sequence ID" value="MCE4540411.1"/>
    <property type="molecule type" value="Genomic_DNA"/>
</dbReference>
<keyword evidence="1" id="KW-1133">Transmembrane helix</keyword>
<evidence type="ECO:0000256" key="1">
    <source>
        <dbReference type="SAM" id="Phobius"/>
    </source>
</evidence>
<comment type="caution">
    <text evidence="2">The sequence shown here is derived from an EMBL/GenBank/DDBJ whole genome shotgun (WGS) entry which is preliminary data.</text>
</comment>
<reference evidence="2 3" key="1">
    <citation type="submission" date="2021-12" db="EMBL/GenBank/DDBJ databases">
        <title>Genome seq of p7.</title>
        <authorList>
            <person name="Seo T."/>
        </authorList>
    </citation>
    <scope>NUCLEOTIDE SEQUENCE [LARGE SCALE GENOMIC DNA]</scope>
    <source>
        <strain evidence="2 3">P7</strain>
    </source>
</reference>